<evidence type="ECO:0000313" key="1">
    <source>
        <dbReference type="EnsemblMetazoa" id="PPA45513.1"/>
    </source>
</evidence>
<dbReference type="AlphaFoldDB" id="A0A2A6C2E4"/>
<organism evidence="1 2">
    <name type="scientific">Pristionchus pacificus</name>
    <name type="common">Parasitic nematode worm</name>
    <dbReference type="NCBI Taxonomy" id="54126"/>
    <lineage>
        <taxon>Eukaryota</taxon>
        <taxon>Metazoa</taxon>
        <taxon>Ecdysozoa</taxon>
        <taxon>Nematoda</taxon>
        <taxon>Chromadorea</taxon>
        <taxon>Rhabditida</taxon>
        <taxon>Rhabditina</taxon>
        <taxon>Diplogasteromorpha</taxon>
        <taxon>Diplogasteroidea</taxon>
        <taxon>Neodiplogasteridae</taxon>
        <taxon>Pristionchus</taxon>
    </lineage>
</organism>
<dbReference type="EnsemblMetazoa" id="PPA45513.1">
    <property type="protein sequence ID" value="PPA45513.1"/>
    <property type="gene ID" value="WBGene00283882"/>
</dbReference>
<gene>
    <name evidence="1" type="primary">WBGene00283882</name>
</gene>
<keyword evidence="2" id="KW-1185">Reference proteome</keyword>
<dbReference type="Proteomes" id="UP000005239">
    <property type="component" value="Unassembled WGS sequence"/>
</dbReference>
<protein>
    <submittedName>
        <fullName evidence="1">Uncharacterized protein</fullName>
    </submittedName>
</protein>
<sequence length="78" mass="8752">MGISLTPIQSLITAERGKVAGPEGEGKPGLEVECSSLSMKKLSKRMLSNRLRILLSRMMILQEEDVIVEVEDIYFVMR</sequence>
<name>A0A2A6C2E4_PRIPA</name>
<proteinExistence type="predicted"/>
<evidence type="ECO:0000313" key="2">
    <source>
        <dbReference type="Proteomes" id="UP000005239"/>
    </source>
</evidence>
<reference evidence="2" key="1">
    <citation type="journal article" date="2008" name="Nat. Genet.">
        <title>The Pristionchus pacificus genome provides a unique perspective on nematode lifestyle and parasitism.</title>
        <authorList>
            <person name="Dieterich C."/>
            <person name="Clifton S.W."/>
            <person name="Schuster L.N."/>
            <person name="Chinwalla A."/>
            <person name="Delehaunty K."/>
            <person name="Dinkelacker I."/>
            <person name="Fulton L."/>
            <person name="Fulton R."/>
            <person name="Godfrey J."/>
            <person name="Minx P."/>
            <person name="Mitreva M."/>
            <person name="Roeseler W."/>
            <person name="Tian H."/>
            <person name="Witte H."/>
            <person name="Yang S.P."/>
            <person name="Wilson R.K."/>
            <person name="Sommer R.J."/>
        </authorList>
    </citation>
    <scope>NUCLEOTIDE SEQUENCE [LARGE SCALE GENOMIC DNA]</scope>
    <source>
        <strain evidence="2">PS312</strain>
    </source>
</reference>
<accession>A0A2A6C2E4</accession>
<accession>A0A8R1Z2G0</accession>
<reference evidence="1" key="2">
    <citation type="submission" date="2022-06" db="UniProtKB">
        <authorList>
            <consortium name="EnsemblMetazoa"/>
        </authorList>
    </citation>
    <scope>IDENTIFICATION</scope>
    <source>
        <strain evidence="1">PS312</strain>
    </source>
</reference>